<dbReference type="PANTHER" id="PTHR35509">
    <property type="entry name" value="DOMAIN PROTEIN, PUTATIVE (DUF1995)-RELATED"/>
    <property type="match status" value="1"/>
</dbReference>
<dbReference type="PANTHER" id="PTHR35509:SF6">
    <property type="entry name" value="ADENYLATE KINASE"/>
    <property type="match status" value="1"/>
</dbReference>
<comment type="caution">
    <text evidence="3">The sequence shown here is derived from an EMBL/GenBank/DDBJ whole genome shotgun (WGS) entry which is preliminary data.</text>
</comment>
<evidence type="ECO:0000259" key="2">
    <source>
        <dbReference type="Pfam" id="PF09353"/>
    </source>
</evidence>
<reference evidence="3" key="2">
    <citation type="journal article" date="2024" name="Plant">
        <title>Genomic evolution and insights into agronomic trait innovations of Sesamum species.</title>
        <authorList>
            <person name="Miao H."/>
            <person name="Wang L."/>
            <person name="Qu L."/>
            <person name="Liu H."/>
            <person name="Sun Y."/>
            <person name="Le M."/>
            <person name="Wang Q."/>
            <person name="Wei S."/>
            <person name="Zheng Y."/>
            <person name="Lin W."/>
            <person name="Duan Y."/>
            <person name="Cao H."/>
            <person name="Xiong S."/>
            <person name="Wang X."/>
            <person name="Wei L."/>
            <person name="Li C."/>
            <person name="Ma Q."/>
            <person name="Ju M."/>
            <person name="Zhao R."/>
            <person name="Li G."/>
            <person name="Mu C."/>
            <person name="Tian Q."/>
            <person name="Mei H."/>
            <person name="Zhang T."/>
            <person name="Gao T."/>
            <person name="Zhang H."/>
        </authorList>
    </citation>
    <scope>NUCLEOTIDE SEQUENCE</scope>
    <source>
        <strain evidence="3">G02</strain>
    </source>
</reference>
<proteinExistence type="predicted"/>
<dbReference type="InterPro" id="IPR018962">
    <property type="entry name" value="DUF1995"/>
</dbReference>
<dbReference type="AlphaFoldDB" id="A0AAW2L9Z2"/>
<protein>
    <submittedName>
        <fullName evidence="3">Adenylate kinase, chloroplastic</fullName>
    </submittedName>
</protein>
<dbReference type="Gene3D" id="3.40.50.300">
    <property type="entry name" value="P-loop containing nucleotide triphosphate hydrolases"/>
    <property type="match status" value="1"/>
</dbReference>
<reference evidence="3" key="1">
    <citation type="submission" date="2020-06" db="EMBL/GenBank/DDBJ databases">
        <authorList>
            <person name="Li T."/>
            <person name="Hu X."/>
            <person name="Zhang T."/>
            <person name="Song X."/>
            <person name="Zhang H."/>
            <person name="Dai N."/>
            <person name="Sheng W."/>
            <person name="Hou X."/>
            <person name="Wei L."/>
        </authorList>
    </citation>
    <scope>NUCLEOTIDE SEQUENCE</scope>
    <source>
        <strain evidence="3">G02</strain>
        <tissue evidence="3">Leaf</tissue>
    </source>
</reference>
<feature type="compositionally biased region" description="Basic and acidic residues" evidence="1">
    <location>
        <begin position="112"/>
        <end position="136"/>
    </location>
</feature>
<name>A0AAW2L9Z2_SESRA</name>
<gene>
    <name evidence="3" type="ORF">Sradi_5421400</name>
</gene>
<feature type="region of interest" description="Disordered" evidence="1">
    <location>
        <begin position="112"/>
        <end position="139"/>
    </location>
</feature>
<dbReference type="EMBL" id="JACGWJ010000025">
    <property type="protein sequence ID" value="KAL0315432.1"/>
    <property type="molecule type" value="Genomic_DNA"/>
</dbReference>
<accession>A0AAW2L9Z2</accession>
<keyword evidence="3" id="KW-0418">Kinase</keyword>
<dbReference type="GO" id="GO:0016301">
    <property type="term" value="F:kinase activity"/>
    <property type="evidence" value="ECO:0007669"/>
    <property type="project" value="UniProtKB-KW"/>
</dbReference>
<evidence type="ECO:0000313" key="3">
    <source>
        <dbReference type="EMBL" id="KAL0315432.1"/>
    </source>
</evidence>
<keyword evidence="3" id="KW-0808">Transferase</keyword>
<evidence type="ECO:0000256" key="1">
    <source>
        <dbReference type="SAM" id="MobiDB-lite"/>
    </source>
</evidence>
<sequence>MTRLNRQAKLEGVDPLVLYGLKIVNSKSEPLKVMISGAPASGKGTQCEMIVQKTKGNVLKKDGSERSIIPPENEEIQARLVTRPDDTEEKIDGNRPKEVVFNEIDTLLSRLQKDKEESSKSGKLTRSDSQLDRSSSDEVEISIPELNPEMDVYRIGTLMELVRILALSFADDGKRVKTMGREKRLEYAASFEICYSFRLLYYAGTQYPIMGALRMSYPYDYELYKRVDESPKKEKYVLLSKFPKRPSGEEINDAFEGKTRDKAKRATGIWGFLSGIL</sequence>
<feature type="domain" description="DUF1995" evidence="2">
    <location>
        <begin position="178"/>
        <end position="252"/>
    </location>
</feature>
<organism evidence="3">
    <name type="scientific">Sesamum radiatum</name>
    <name type="common">Black benniseed</name>
    <dbReference type="NCBI Taxonomy" id="300843"/>
    <lineage>
        <taxon>Eukaryota</taxon>
        <taxon>Viridiplantae</taxon>
        <taxon>Streptophyta</taxon>
        <taxon>Embryophyta</taxon>
        <taxon>Tracheophyta</taxon>
        <taxon>Spermatophyta</taxon>
        <taxon>Magnoliopsida</taxon>
        <taxon>eudicotyledons</taxon>
        <taxon>Gunneridae</taxon>
        <taxon>Pentapetalae</taxon>
        <taxon>asterids</taxon>
        <taxon>lamiids</taxon>
        <taxon>Lamiales</taxon>
        <taxon>Pedaliaceae</taxon>
        <taxon>Sesamum</taxon>
    </lineage>
</organism>
<dbReference type="SUPFAM" id="SSF52540">
    <property type="entry name" value="P-loop containing nucleoside triphosphate hydrolases"/>
    <property type="match status" value="1"/>
</dbReference>
<dbReference type="InterPro" id="IPR027417">
    <property type="entry name" value="P-loop_NTPase"/>
</dbReference>
<dbReference type="InterPro" id="IPR053021">
    <property type="entry name" value="Chloroplast_ADK"/>
</dbReference>
<dbReference type="Pfam" id="PF09353">
    <property type="entry name" value="DUF1995"/>
    <property type="match status" value="1"/>
</dbReference>